<evidence type="ECO:0000256" key="3">
    <source>
        <dbReference type="ARBA" id="ARBA00023085"/>
    </source>
</evidence>
<feature type="chain" id="PRO_5032873701" evidence="5">
    <location>
        <begin position="24"/>
        <end position="1410"/>
    </location>
</feature>
<evidence type="ECO:0000256" key="4">
    <source>
        <dbReference type="SAM" id="MobiDB-lite"/>
    </source>
</evidence>
<evidence type="ECO:0000256" key="2">
    <source>
        <dbReference type="ARBA" id="ARBA00022801"/>
    </source>
</evidence>
<dbReference type="GO" id="GO:0009279">
    <property type="term" value="C:cell outer membrane"/>
    <property type="evidence" value="ECO:0007669"/>
    <property type="project" value="TreeGrafter"/>
</dbReference>
<dbReference type="RefSeq" id="WP_182512200.1">
    <property type="nucleotide sequence ID" value="NZ_JACJIQ010000003.1"/>
</dbReference>
<protein>
    <submittedName>
        <fullName evidence="7">Putative repeat protein (TIGR02543 family)</fullName>
    </submittedName>
</protein>
<dbReference type="InterPro" id="IPR012334">
    <property type="entry name" value="Pectin_lyas_fold"/>
</dbReference>
<dbReference type="Pfam" id="PF18998">
    <property type="entry name" value="Flg_new_2"/>
    <property type="match status" value="3"/>
</dbReference>
<comment type="caution">
    <text evidence="7">The sequence shown here is derived from an EMBL/GenBank/DDBJ whole genome shotgun (WGS) entry which is preliminary data.</text>
</comment>
<evidence type="ECO:0000256" key="5">
    <source>
        <dbReference type="SAM" id="SignalP"/>
    </source>
</evidence>
<dbReference type="GO" id="GO:0030599">
    <property type="term" value="F:pectinesterase activity"/>
    <property type="evidence" value="ECO:0007669"/>
    <property type="project" value="InterPro"/>
</dbReference>
<evidence type="ECO:0000259" key="6">
    <source>
        <dbReference type="PROSITE" id="PS50853"/>
    </source>
</evidence>
<keyword evidence="2" id="KW-0378">Hydrolase</keyword>
<dbReference type="PROSITE" id="PS50853">
    <property type="entry name" value="FN3"/>
    <property type="match status" value="1"/>
</dbReference>
<dbReference type="PANTHER" id="PTHR31321:SF57">
    <property type="entry name" value="PECTINESTERASE 53-RELATED"/>
    <property type="match status" value="1"/>
</dbReference>
<dbReference type="InterPro" id="IPR000070">
    <property type="entry name" value="Pectinesterase_cat"/>
</dbReference>
<dbReference type="InterPro" id="IPR011050">
    <property type="entry name" value="Pectin_lyase_fold/virulence"/>
</dbReference>
<dbReference type="Pfam" id="PF18962">
    <property type="entry name" value="Por_Secre_tail"/>
    <property type="match status" value="1"/>
</dbReference>
<dbReference type="Proteomes" id="UP000563094">
    <property type="component" value="Unassembled WGS sequence"/>
</dbReference>
<feature type="region of interest" description="Disordered" evidence="4">
    <location>
        <begin position="840"/>
        <end position="863"/>
    </location>
</feature>
<dbReference type="SUPFAM" id="SSF51126">
    <property type="entry name" value="Pectin lyase-like"/>
    <property type="match status" value="1"/>
</dbReference>
<dbReference type="PANTHER" id="PTHR31321">
    <property type="entry name" value="ACYL-COA THIOESTER HYDROLASE YBHC-RELATED"/>
    <property type="match status" value="1"/>
</dbReference>
<evidence type="ECO:0000313" key="8">
    <source>
        <dbReference type="Proteomes" id="UP000563094"/>
    </source>
</evidence>
<feature type="signal peptide" evidence="5">
    <location>
        <begin position="1"/>
        <end position="23"/>
    </location>
</feature>
<keyword evidence="8" id="KW-1185">Reference proteome</keyword>
<sequence>MKKIYFLLGLAWLLCFFSTQVFAQTATATWALSNPSGTTPGTGLTATATGQINAPDEKLSILTINGYTGTESSQRLSYMNNIGWPASQTDTISNVYVEFSVTPKEGYDLTVNTVSLKIGGSGGSNLKATIYYSTEPSFRNPTQIPYSAGSNDLLTNGSMYAVSAQLNSRVANGKTFYVRVYPWLHNQTSSLTGKYLNLKDVVISGTTEAAGASTIYSLAVTTQGQGAVSPSTGTFAKDEQVTLTATAEAGWQFSGWSGDATGSTNPLTVTMNANKAITATFTQIQATRHTLTVSTVGQGAVSPNGGSFNQGEEVTLTATAAAGWQFSGWSGDATGIANPLTVTMSADKAVTASFTQVPATTYALTVTTVGQGLVNPNSGTYSEGEMVTLTATAAAGWQFSGWSGAATGMTNPLTLTMNSAKAITATFHQIPAGPMNQASATWALTNPSTGGTGGAVATAGQMAASKQQLKNMDLNGYTGINTSQRARILGNSWPAGQTDTIAGTYMQFSVAATANNKLTVKSISYKIASHSGNGMRARVFYSTDRSFKTATEIVGGSGAADYVVSNSELQPVSVNLSAGVAEGDSLYLRFYPWYNVASTGKYITLQDVTISGETEAMAVPSQIVWASDQTFSVTGALIGQAPTYSPAMKYYGQTDLPITDTNANVNVMAVQTVSQDWQAEPNPVESLYFQYAVKPKTGASFHVTNVSLALGGWYSSNLKAAIYYSKDPSFAQRTLLVADRALVGNKVEPISVDLNATVNSDETFYVRIYPHNTMAEGWAKLVAVHKFTITGSAIGVTVDPAVVSTVAQVSRISTTSATSGGNISTDGGSAVTARGVVWGTSENPTVDGNKTQNGTGSGAFSSEMTSLSPNTKYYVRAYATNAAGTAYGEQVSFTTLAEMVVPTVTTSAATNVLAKTAEIGGNVTAWGGAEVTSRGVVWNTTGNPTTADAKAEGGNGLGSFNSLLFNLTPNTTYHVRAFATNSQGTGYGNEVTFTTQAQAANVTKVVAKDGTGDYTTVQAAFDAVPNFYTGKYTILVKPGTYYEKVILQREKVNVVLRGENPATTILTYDDYAGKNNLGTANSYSVAIEADDFTAVNITFQNTVKNDGSVGNQQAVALRTNGDRQAYYNCRILGYQDTYYAWGGRVVGRVYMKDCLLEGSVDFIFGRQVVVFDHCTIRVNRNGGMLTAASTEADTKHGFVFLNSTVEASAVGFDGNAITSFFLGRPWQAAPRTVFMNSVLPATLNPAGWSTWNTTPALYGEYNNTGPGAATNARSSISRLLTATEAADHMVAKIFARATHPSYSFDWMPEPVEYNVTGSAYETENKVSKLEQNYPNPFTGATTIPYEVKRATRVSLEVFDAMGKKVATVSEGIKQTGSHTILFRTSLPGGIYYYHLITDGGRSVRKMLVVQ</sequence>
<keyword evidence="5" id="KW-0732">Signal</keyword>
<evidence type="ECO:0000313" key="7">
    <source>
        <dbReference type="EMBL" id="MBA9076358.1"/>
    </source>
</evidence>
<dbReference type="InterPro" id="IPR044060">
    <property type="entry name" value="Bacterial_rp_domain"/>
</dbReference>
<dbReference type="InterPro" id="IPR026444">
    <property type="entry name" value="Secre_tail"/>
</dbReference>
<comment type="similarity">
    <text evidence="1">Belongs to the pectinesterase family.</text>
</comment>
<dbReference type="EMBL" id="JACJIQ010000003">
    <property type="protein sequence ID" value="MBA9076358.1"/>
    <property type="molecule type" value="Genomic_DNA"/>
</dbReference>
<feature type="domain" description="Fibronectin type-III" evidence="6">
    <location>
        <begin position="802"/>
        <end position="898"/>
    </location>
</feature>
<evidence type="ECO:0000256" key="1">
    <source>
        <dbReference type="ARBA" id="ARBA00008891"/>
    </source>
</evidence>
<dbReference type="GO" id="GO:0042545">
    <property type="term" value="P:cell wall modification"/>
    <property type="evidence" value="ECO:0007669"/>
    <property type="project" value="InterPro"/>
</dbReference>
<dbReference type="InterPro" id="IPR003961">
    <property type="entry name" value="FN3_dom"/>
</dbReference>
<dbReference type="NCBIfam" id="TIGR04183">
    <property type="entry name" value="Por_Secre_tail"/>
    <property type="match status" value="1"/>
</dbReference>
<proteinExistence type="inferred from homology"/>
<gene>
    <name evidence="7" type="ORF">FHS90_001062</name>
</gene>
<accession>A0A839GPI5</accession>
<organism evidence="7 8">
    <name type="scientific">Rufibacter quisquiliarum</name>
    <dbReference type="NCBI Taxonomy" id="1549639"/>
    <lineage>
        <taxon>Bacteria</taxon>
        <taxon>Pseudomonadati</taxon>
        <taxon>Bacteroidota</taxon>
        <taxon>Cytophagia</taxon>
        <taxon>Cytophagales</taxon>
        <taxon>Hymenobacteraceae</taxon>
        <taxon>Rufibacter</taxon>
    </lineage>
</organism>
<dbReference type="Pfam" id="PF01095">
    <property type="entry name" value="Pectinesterase"/>
    <property type="match status" value="1"/>
</dbReference>
<reference evidence="7 8" key="1">
    <citation type="submission" date="2020-08" db="EMBL/GenBank/DDBJ databases">
        <title>Genomic Encyclopedia of Type Strains, Phase IV (KMG-IV): sequencing the most valuable type-strain genomes for metagenomic binning, comparative biology and taxonomic classification.</title>
        <authorList>
            <person name="Goeker M."/>
        </authorList>
    </citation>
    <scope>NUCLEOTIDE SEQUENCE [LARGE SCALE GENOMIC DNA]</scope>
    <source>
        <strain evidence="7 8">DSM 29854</strain>
    </source>
</reference>
<dbReference type="Gene3D" id="2.160.20.10">
    <property type="entry name" value="Single-stranded right-handed beta-helix, Pectin lyase-like"/>
    <property type="match status" value="1"/>
</dbReference>
<keyword evidence="3" id="KW-0063">Aspartyl esterase</keyword>
<name>A0A839GPI5_9BACT</name>